<evidence type="ECO:0000313" key="3">
    <source>
        <dbReference type="EMBL" id="MBI2877756.1"/>
    </source>
</evidence>
<dbReference type="Pfam" id="PF00582">
    <property type="entry name" value="Usp"/>
    <property type="match status" value="1"/>
</dbReference>
<dbReference type="InterPro" id="IPR006015">
    <property type="entry name" value="Universal_stress_UspA"/>
</dbReference>
<dbReference type="AlphaFoldDB" id="A0A932CR51"/>
<dbReference type="PRINTS" id="PR01438">
    <property type="entry name" value="UNVRSLSTRESS"/>
</dbReference>
<dbReference type="PANTHER" id="PTHR46268">
    <property type="entry name" value="STRESS RESPONSE PROTEIN NHAX"/>
    <property type="match status" value="1"/>
</dbReference>
<evidence type="ECO:0000259" key="2">
    <source>
        <dbReference type="Pfam" id="PF00582"/>
    </source>
</evidence>
<comment type="caution">
    <text evidence="3">The sequence shown here is derived from an EMBL/GenBank/DDBJ whole genome shotgun (WGS) entry which is preliminary data.</text>
</comment>
<protein>
    <submittedName>
        <fullName evidence="3">Universal stress protein</fullName>
    </submittedName>
</protein>
<comment type="similarity">
    <text evidence="1">Belongs to the universal stress protein A family.</text>
</comment>
<dbReference type="SUPFAM" id="SSF52402">
    <property type="entry name" value="Adenine nucleotide alpha hydrolases-like"/>
    <property type="match status" value="1"/>
</dbReference>
<proteinExistence type="inferred from homology"/>
<dbReference type="InterPro" id="IPR006016">
    <property type="entry name" value="UspA"/>
</dbReference>
<dbReference type="CDD" id="cd00293">
    <property type="entry name" value="USP-like"/>
    <property type="match status" value="1"/>
</dbReference>
<organism evidence="3 4">
    <name type="scientific">Tectimicrobiota bacterium</name>
    <dbReference type="NCBI Taxonomy" id="2528274"/>
    <lineage>
        <taxon>Bacteria</taxon>
        <taxon>Pseudomonadati</taxon>
        <taxon>Nitrospinota/Tectimicrobiota group</taxon>
        <taxon>Candidatus Tectimicrobiota</taxon>
    </lineage>
</organism>
<gene>
    <name evidence="3" type="ORF">HYY20_12835</name>
</gene>
<sequence length="170" mass="19194">MFQKILLAVALQRDSDYSLYAAALKPVGIGLARAASGEITLLTVFDYEELSHGGRVNILPPDVLEREKELIRRRIEAKLDNYALDFLREGLEVQKLVREGNPREEIIQVAKEIRADLIIIGAHCHRSVFDVLLGKTAESITKNAPCAVVKVSPPPKEHWKNWEMILTFDH</sequence>
<dbReference type="EMBL" id="JACPRF010000390">
    <property type="protein sequence ID" value="MBI2877756.1"/>
    <property type="molecule type" value="Genomic_DNA"/>
</dbReference>
<dbReference type="Proteomes" id="UP000769766">
    <property type="component" value="Unassembled WGS sequence"/>
</dbReference>
<reference evidence="3" key="1">
    <citation type="submission" date="2020-07" db="EMBL/GenBank/DDBJ databases">
        <title>Huge and variable diversity of episymbiotic CPR bacteria and DPANN archaea in groundwater ecosystems.</title>
        <authorList>
            <person name="He C.Y."/>
            <person name="Keren R."/>
            <person name="Whittaker M."/>
            <person name="Farag I.F."/>
            <person name="Doudna J."/>
            <person name="Cate J.H.D."/>
            <person name="Banfield J.F."/>
        </authorList>
    </citation>
    <scope>NUCLEOTIDE SEQUENCE</scope>
    <source>
        <strain evidence="3">NC_groundwater_672_Ag_B-0.1um_62_36</strain>
    </source>
</reference>
<evidence type="ECO:0000256" key="1">
    <source>
        <dbReference type="ARBA" id="ARBA00008791"/>
    </source>
</evidence>
<dbReference type="Gene3D" id="3.40.50.620">
    <property type="entry name" value="HUPs"/>
    <property type="match status" value="1"/>
</dbReference>
<dbReference type="PANTHER" id="PTHR46268:SF6">
    <property type="entry name" value="UNIVERSAL STRESS PROTEIN UP12"/>
    <property type="match status" value="1"/>
</dbReference>
<name>A0A932CR51_UNCTE</name>
<feature type="domain" description="UspA" evidence="2">
    <location>
        <begin position="1"/>
        <end position="149"/>
    </location>
</feature>
<dbReference type="InterPro" id="IPR014729">
    <property type="entry name" value="Rossmann-like_a/b/a_fold"/>
</dbReference>
<evidence type="ECO:0000313" key="4">
    <source>
        <dbReference type="Proteomes" id="UP000769766"/>
    </source>
</evidence>
<accession>A0A932CR51</accession>